<reference evidence="3 4" key="1">
    <citation type="submission" date="2016-10" db="EMBL/GenBank/DDBJ databases">
        <authorList>
            <person name="de Groot N.N."/>
        </authorList>
    </citation>
    <scope>NUCLEOTIDE SEQUENCE [LARGE SCALE GENOMIC DNA]</scope>
    <source>
        <strain evidence="3 4">CGMCC 1.10457</strain>
    </source>
</reference>
<evidence type="ECO:0000256" key="2">
    <source>
        <dbReference type="ARBA" id="ARBA00022448"/>
    </source>
</evidence>
<dbReference type="PANTHER" id="PTHR43649:SF29">
    <property type="entry name" value="OSMOPROTECTIVE COMPOUNDS-BINDING PROTEIN GGTB"/>
    <property type="match status" value="1"/>
</dbReference>
<comment type="similarity">
    <text evidence="1">Belongs to the bacterial solute-binding protein 1 family.</text>
</comment>
<evidence type="ECO:0000256" key="1">
    <source>
        <dbReference type="ARBA" id="ARBA00008520"/>
    </source>
</evidence>
<evidence type="ECO:0000313" key="3">
    <source>
        <dbReference type="EMBL" id="SFS11768.1"/>
    </source>
</evidence>
<dbReference type="Pfam" id="PF13416">
    <property type="entry name" value="SBP_bac_8"/>
    <property type="match status" value="1"/>
</dbReference>
<dbReference type="STRING" id="767519.SAMN05216559_3940"/>
<name>A0A1I6M837_9EURY</name>
<gene>
    <name evidence="3" type="ORF">SAMN05216559_3940</name>
</gene>
<protein>
    <submittedName>
        <fullName evidence="3">Glucose/mannose transport system substrate-binding protein</fullName>
    </submittedName>
</protein>
<dbReference type="EMBL" id="FOZK01000005">
    <property type="protein sequence ID" value="SFS11768.1"/>
    <property type="molecule type" value="Genomic_DNA"/>
</dbReference>
<dbReference type="AlphaFoldDB" id="A0A1I6M837"/>
<sequence>MSSHTRGSPGGADVEMAHFWQEGGGKRMIEELFTDFRAQNPGVEVTDQANTIDDHGMLVKSQILREEPPPVFVEWPGQNLAPYQQAGAIRDISDLWEENGWEDVFIEGPRERSKLDGAYYGIPIDIHRMNNLFYHVDLAEEYGVDPARVDSPSEFLEVLSACEDGDLIGMEQPMKNPSDVLQLFANIVIGEFGAETYAGITQGQTRRYESELRQAVELLDAYADLARDDATFVDMVQANERFMGRESVFFHQGDWMAGSYEDQADFDYGVDWDHAVFPGTEGVFMLSTDALVAAEHADFGEDTRAFLEFMASPPAQGTLNRIKGSIPPREDVDISDYPQILREQFQDFKAASHFPAGHALQITPDAFVEAKIAASEFVTTRDVERTAQGLLEAYE</sequence>
<dbReference type="Gene3D" id="3.40.190.10">
    <property type="entry name" value="Periplasmic binding protein-like II"/>
    <property type="match status" value="2"/>
</dbReference>
<dbReference type="InterPro" id="IPR050490">
    <property type="entry name" value="Bact_solute-bd_prot1"/>
</dbReference>
<keyword evidence="4" id="KW-1185">Reference proteome</keyword>
<dbReference type="InterPro" id="IPR006059">
    <property type="entry name" value="SBP"/>
</dbReference>
<dbReference type="RefSeq" id="WP_089818942.1">
    <property type="nucleotide sequence ID" value="NZ_FOZK01000005.1"/>
</dbReference>
<dbReference type="SUPFAM" id="SSF53850">
    <property type="entry name" value="Periplasmic binding protein-like II"/>
    <property type="match status" value="1"/>
</dbReference>
<dbReference type="PANTHER" id="PTHR43649">
    <property type="entry name" value="ARABINOSE-BINDING PROTEIN-RELATED"/>
    <property type="match status" value="1"/>
</dbReference>
<dbReference type="Proteomes" id="UP000199062">
    <property type="component" value="Unassembled WGS sequence"/>
</dbReference>
<accession>A0A1I6M837</accession>
<organism evidence="3 4">
    <name type="scientific">Halomicrobium zhouii</name>
    <dbReference type="NCBI Taxonomy" id="767519"/>
    <lineage>
        <taxon>Archaea</taxon>
        <taxon>Methanobacteriati</taxon>
        <taxon>Methanobacteriota</taxon>
        <taxon>Stenosarchaea group</taxon>
        <taxon>Halobacteria</taxon>
        <taxon>Halobacteriales</taxon>
        <taxon>Haloarculaceae</taxon>
        <taxon>Halomicrobium</taxon>
    </lineage>
</organism>
<evidence type="ECO:0000313" key="4">
    <source>
        <dbReference type="Proteomes" id="UP000199062"/>
    </source>
</evidence>
<dbReference type="OrthoDB" id="18176at2157"/>
<proteinExistence type="inferred from homology"/>
<keyword evidence="2" id="KW-0813">Transport</keyword>